<evidence type="ECO:0000313" key="11">
    <source>
        <dbReference type="Proteomes" id="UP000662818"/>
    </source>
</evidence>
<dbReference type="SUPFAM" id="SSF52540">
    <property type="entry name" value="P-loop containing nucleoside triphosphate hydrolases"/>
    <property type="match status" value="1"/>
</dbReference>
<dbReference type="PANTHER" id="PTHR43166:SF9">
    <property type="entry name" value="GLUTAMATE_ASPARTATE IMPORT ATP-BINDING PROTEIN GLTL"/>
    <property type="match status" value="1"/>
</dbReference>
<dbReference type="InterPro" id="IPR003439">
    <property type="entry name" value="ABC_transporter-like_ATP-bd"/>
</dbReference>
<evidence type="ECO:0000259" key="9">
    <source>
        <dbReference type="PROSITE" id="PS50893"/>
    </source>
</evidence>
<dbReference type="PROSITE" id="PS50893">
    <property type="entry name" value="ABC_TRANSPORTER_2"/>
    <property type="match status" value="1"/>
</dbReference>
<proteinExistence type="inferred from homology"/>
<dbReference type="PIRSF" id="PIRSF039085">
    <property type="entry name" value="ABC_ATPase_HisP"/>
    <property type="match status" value="1"/>
</dbReference>
<dbReference type="InterPro" id="IPR017871">
    <property type="entry name" value="ABC_transporter-like_CS"/>
</dbReference>
<evidence type="ECO:0000256" key="6">
    <source>
        <dbReference type="ARBA" id="ARBA00022840"/>
    </source>
</evidence>
<feature type="domain" description="ABC transporter" evidence="9">
    <location>
        <begin position="21"/>
        <end position="255"/>
    </location>
</feature>
<protein>
    <submittedName>
        <fullName evidence="10">Peptide ABC transporter ATP-binding protein</fullName>
    </submittedName>
</protein>
<dbReference type="GO" id="GO:0005524">
    <property type="term" value="F:ATP binding"/>
    <property type="evidence" value="ECO:0007669"/>
    <property type="project" value="UniProtKB-KW"/>
</dbReference>
<dbReference type="CDD" id="cd03262">
    <property type="entry name" value="ABC_HisP_GlnQ"/>
    <property type="match status" value="1"/>
</dbReference>
<organism evidence="10 11">
    <name type="scientific">Nocardioides aromaticivorans</name>
    <dbReference type="NCBI Taxonomy" id="200618"/>
    <lineage>
        <taxon>Bacteria</taxon>
        <taxon>Bacillati</taxon>
        <taxon>Actinomycetota</taxon>
        <taxon>Actinomycetes</taxon>
        <taxon>Propionibacteriales</taxon>
        <taxon>Nocardioidaceae</taxon>
        <taxon>Nocardioides</taxon>
    </lineage>
</organism>
<evidence type="ECO:0000256" key="5">
    <source>
        <dbReference type="ARBA" id="ARBA00022741"/>
    </source>
</evidence>
<keyword evidence="3" id="KW-0813">Transport</keyword>
<keyword evidence="5" id="KW-0547">Nucleotide-binding</keyword>
<comment type="subcellular location">
    <subcellularLocation>
        <location evidence="1">Cell membrane</location>
        <topology evidence="1">Peripheral membrane protein</topology>
    </subcellularLocation>
</comment>
<evidence type="ECO:0000256" key="3">
    <source>
        <dbReference type="ARBA" id="ARBA00022448"/>
    </source>
</evidence>
<evidence type="ECO:0000256" key="1">
    <source>
        <dbReference type="ARBA" id="ARBA00004202"/>
    </source>
</evidence>
<dbReference type="Proteomes" id="UP000662818">
    <property type="component" value="Chromosome"/>
</dbReference>
<dbReference type="SMART" id="SM00382">
    <property type="entry name" value="AAA"/>
    <property type="match status" value="1"/>
</dbReference>
<dbReference type="InterPro" id="IPR030679">
    <property type="entry name" value="ABC_ATPase_HisP-typ"/>
</dbReference>
<sequence length="260" mass="28502">MVDRAGPGPRADRWCGVSTALSVRGVHKWFGRTPVLQGIDLDVAEHEVVALIGASGSGKSTLLRTVNLLEPVDDGQIFLHEQDITDPRVDADAIRARIGVVFQHYNLFPHLTVLDNVTLASRKVFGVRRAEAAERGLALLERIGLADKARSYPDRLSGGQQQRVAIVRAIATEPELLLLDEITSALDPVLVGEVLDLVRELKESGSTIVMATHEMGFARRVADRVVFLADGRIVESGTPAQVFDAPEQERTRDFLARLHH</sequence>
<comment type="similarity">
    <text evidence="2">Belongs to the ABC transporter superfamily.</text>
</comment>
<keyword evidence="11" id="KW-1185">Reference proteome</keyword>
<keyword evidence="6 10" id="KW-0067">ATP-binding</keyword>
<keyword evidence="8" id="KW-0472">Membrane</keyword>
<dbReference type="EMBL" id="CP022295">
    <property type="protein sequence ID" value="QSR24210.1"/>
    <property type="molecule type" value="Genomic_DNA"/>
</dbReference>
<reference evidence="10 11" key="1">
    <citation type="submission" date="2017-06" db="EMBL/GenBank/DDBJ databases">
        <title>Complete Genome Sequence of the Soil Carbazole-Degrading Bacterium Nocardioides aromaticivorans IC177.</title>
        <authorList>
            <person name="Vejarano F."/>
            <person name="Suzuki-Minakuchi C."/>
            <person name="Ohtsubo Y."/>
            <person name="Tsuda M."/>
            <person name="Okada K."/>
            <person name="Nojiri H."/>
        </authorList>
    </citation>
    <scope>NUCLEOTIDE SEQUENCE [LARGE SCALE GENOMIC DNA]</scope>
    <source>
        <strain evidence="10 11">IC177</strain>
    </source>
</reference>
<dbReference type="InterPro" id="IPR003593">
    <property type="entry name" value="AAA+_ATPase"/>
</dbReference>
<evidence type="ECO:0000256" key="7">
    <source>
        <dbReference type="ARBA" id="ARBA00022970"/>
    </source>
</evidence>
<keyword evidence="4" id="KW-1003">Cell membrane</keyword>
<keyword evidence="7" id="KW-0029">Amino-acid transport</keyword>
<dbReference type="PROSITE" id="PS00211">
    <property type="entry name" value="ABC_TRANSPORTER_1"/>
    <property type="match status" value="1"/>
</dbReference>
<evidence type="ECO:0000256" key="8">
    <source>
        <dbReference type="ARBA" id="ARBA00023136"/>
    </source>
</evidence>
<accession>A0ABX7PEI4</accession>
<evidence type="ECO:0000256" key="2">
    <source>
        <dbReference type="ARBA" id="ARBA00005417"/>
    </source>
</evidence>
<dbReference type="Pfam" id="PF00005">
    <property type="entry name" value="ABC_tran"/>
    <property type="match status" value="1"/>
</dbReference>
<dbReference type="InterPro" id="IPR027417">
    <property type="entry name" value="P-loop_NTPase"/>
</dbReference>
<gene>
    <name evidence="10" type="ORF">CFH99_01050</name>
</gene>
<evidence type="ECO:0000313" key="10">
    <source>
        <dbReference type="EMBL" id="QSR24210.1"/>
    </source>
</evidence>
<name>A0ABX7PEI4_9ACTN</name>
<dbReference type="PANTHER" id="PTHR43166">
    <property type="entry name" value="AMINO ACID IMPORT ATP-BINDING PROTEIN"/>
    <property type="match status" value="1"/>
</dbReference>
<dbReference type="InterPro" id="IPR050086">
    <property type="entry name" value="MetN_ABC_transporter-like"/>
</dbReference>
<evidence type="ECO:0000256" key="4">
    <source>
        <dbReference type="ARBA" id="ARBA00022475"/>
    </source>
</evidence>
<dbReference type="Gene3D" id="3.40.50.300">
    <property type="entry name" value="P-loop containing nucleotide triphosphate hydrolases"/>
    <property type="match status" value="1"/>
</dbReference>